<evidence type="ECO:0000256" key="1">
    <source>
        <dbReference type="ARBA" id="ARBA00022450"/>
    </source>
</evidence>
<feature type="domain" description="Carrier" evidence="3">
    <location>
        <begin position="163"/>
        <end position="238"/>
    </location>
</feature>
<dbReference type="Gene3D" id="1.10.1200.10">
    <property type="entry name" value="ACP-like"/>
    <property type="match status" value="1"/>
</dbReference>
<keyword evidence="2" id="KW-0597">Phosphoprotein</keyword>
<organism evidence="4 5">
    <name type="scientific">Streptomyces plumbiresistens</name>
    <dbReference type="NCBI Taxonomy" id="511811"/>
    <lineage>
        <taxon>Bacteria</taxon>
        <taxon>Bacillati</taxon>
        <taxon>Actinomycetota</taxon>
        <taxon>Actinomycetes</taxon>
        <taxon>Kitasatosporales</taxon>
        <taxon>Streptomycetaceae</taxon>
        <taxon>Streptomyces</taxon>
    </lineage>
</organism>
<dbReference type="SUPFAM" id="SSF56801">
    <property type="entry name" value="Acetyl-CoA synthetase-like"/>
    <property type="match status" value="1"/>
</dbReference>
<evidence type="ECO:0000313" key="5">
    <source>
        <dbReference type="Proteomes" id="UP001500456"/>
    </source>
</evidence>
<keyword evidence="1" id="KW-0596">Phosphopantetheine</keyword>
<dbReference type="InterPro" id="IPR020806">
    <property type="entry name" value="PKS_PP-bd"/>
</dbReference>
<name>A0ABP7TW30_9ACTN</name>
<dbReference type="SMART" id="SM00823">
    <property type="entry name" value="PKS_PP"/>
    <property type="match status" value="1"/>
</dbReference>
<dbReference type="PROSITE" id="PS50075">
    <property type="entry name" value="CARRIER"/>
    <property type="match status" value="1"/>
</dbReference>
<sequence>MVLLTAYHNRPELTDERFGAHAGHGRYYRTGDLGRWRADGTVELFGRADRQVNLRGNRIELGEVEAILLGHPLVRVAAVVVVGDRSAGAHLVAFVETTEERDVADDLWTYARAELPRAALPQDFVVLDALPVSANEKTDYVALEALAAGGRVAVRTPGTAAQEVADDAVRGLVELWRELLDRDDVGPETNFFAHGGHSLLGAQLLQRLEQSTGVTLKLADLFAAPTPAALAEGIRMAALPRVAAS</sequence>
<evidence type="ECO:0000259" key="3">
    <source>
        <dbReference type="PROSITE" id="PS50075"/>
    </source>
</evidence>
<evidence type="ECO:0000313" key="4">
    <source>
        <dbReference type="EMBL" id="GAA4031893.1"/>
    </source>
</evidence>
<dbReference type="InterPro" id="IPR036736">
    <property type="entry name" value="ACP-like_sf"/>
</dbReference>
<gene>
    <name evidence="4" type="ORF">GCM10022232_92250</name>
</gene>
<protein>
    <recommendedName>
        <fullName evidence="3">Carrier domain-containing protein</fullName>
    </recommendedName>
</protein>
<dbReference type="EMBL" id="BAAAZX010000057">
    <property type="protein sequence ID" value="GAA4031893.1"/>
    <property type="molecule type" value="Genomic_DNA"/>
</dbReference>
<dbReference type="Gene3D" id="2.30.38.10">
    <property type="entry name" value="Luciferase, Domain 3"/>
    <property type="match status" value="1"/>
</dbReference>
<dbReference type="PANTHER" id="PTHR45527">
    <property type="entry name" value="NONRIBOSOMAL PEPTIDE SYNTHETASE"/>
    <property type="match status" value="1"/>
</dbReference>
<evidence type="ECO:0000256" key="2">
    <source>
        <dbReference type="ARBA" id="ARBA00022553"/>
    </source>
</evidence>
<dbReference type="Gene3D" id="3.30.300.30">
    <property type="match status" value="1"/>
</dbReference>
<dbReference type="Pfam" id="PF13193">
    <property type="entry name" value="AMP-binding_C"/>
    <property type="match status" value="1"/>
</dbReference>
<dbReference type="Pfam" id="PF00550">
    <property type="entry name" value="PP-binding"/>
    <property type="match status" value="1"/>
</dbReference>
<dbReference type="InterPro" id="IPR009081">
    <property type="entry name" value="PP-bd_ACP"/>
</dbReference>
<dbReference type="PANTHER" id="PTHR45527:SF1">
    <property type="entry name" value="FATTY ACID SYNTHASE"/>
    <property type="match status" value="1"/>
</dbReference>
<reference evidence="5" key="1">
    <citation type="journal article" date="2019" name="Int. J. Syst. Evol. Microbiol.">
        <title>The Global Catalogue of Microorganisms (GCM) 10K type strain sequencing project: providing services to taxonomists for standard genome sequencing and annotation.</title>
        <authorList>
            <consortium name="The Broad Institute Genomics Platform"/>
            <consortium name="The Broad Institute Genome Sequencing Center for Infectious Disease"/>
            <person name="Wu L."/>
            <person name="Ma J."/>
        </authorList>
    </citation>
    <scope>NUCLEOTIDE SEQUENCE [LARGE SCALE GENOMIC DNA]</scope>
    <source>
        <strain evidence="5">JCM 16924</strain>
    </source>
</reference>
<keyword evidence="5" id="KW-1185">Reference proteome</keyword>
<comment type="caution">
    <text evidence="4">The sequence shown here is derived from an EMBL/GenBank/DDBJ whole genome shotgun (WGS) entry which is preliminary data.</text>
</comment>
<proteinExistence type="predicted"/>
<accession>A0ABP7TW30</accession>
<dbReference type="Proteomes" id="UP001500456">
    <property type="component" value="Unassembled WGS sequence"/>
</dbReference>
<dbReference type="InterPro" id="IPR045851">
    <property type="entry name" value="AMP-bd_C_sf"/>
</dbReference>
<dbReference type="SUPFAM" id="SSF47336">
    <property type="entry name" value="ACP-like"/>
    <property type="match status" value="1"/>
</dbReference>
<dbReference type="RefSeq" id="WP_345571810.1">
    <property type="nucleotide sequence ID" value="NZ_BAAAZX010000057.1"/>
</dbReference>
<dbReference type="InterPro" id="IPR025110">
    <property type="entry name" value="AMP-bd_C"/>
</dbReference>